<comment type="caution">
    <text evidence="3">The sequence shown here is derived from an EMBL/GenBank/DDBJ whole genome shotgun (WGS) entry which is preliminary data.</text>
</comment>
<evidence type="ECO:0000256" key="1">
    <source>
        <dbReference type="ARBA" id="ARBA00023002"/>
    </source>
</evidence>
<gene>
    <name evidence="3" type="ORF">B0H17DRAFT_1131807</name>
</gene>
<dbReference type="PANTHER" id="PTHR43157:SF31">
    <property type="entry name" value="PHOSPHATIDYLINOSITOL-GLYCAN BIOSYNTHESIS CLASS F PROTEIN"/>
    <property type="match status" value="1"/>
</dbReference>
<name>A0AAD7DQ41_MYCRO</name>
<accession>A0AAD7DQ41</accession>
<evidence type="ECO:0000313" key="4">
    <source>
        <dbReference type="Proteomes" id="UP001221757"/>
    </source>
</evidence>
<organism evidence="3 4">
    <name type="scientific">Mycena rosella</name>
    <name type="common">Pink bonnet</name>
    <name type="synonym">Agaricus rosellus</name>
    <dbReference type="NCBI Taxonomy" id="1033263"/>
    <lineage>
        <taxon>Eukaryota</taxon>
        <taxon>Fungi</taxon>
        <taxon>Dikarya</taxon>
        <taxon>Basidiomycota</taxon>
        <taxon>Agaricomycotina</taxon>
        <taxon>Agaricomycetes</taxon>
        <taxon>Agaricomycetidae</taxon>
        <taxon>Agaricales</taxon>
        <taxon>Marasmiineae</taxon>
        <taxon>Mycenaceae</taxon>
        <taxon>Mycena</taxon>
    </lineage>
</organism>
<dbReference type="Proteomes" id="UP001221757">
    <property type="component" value="Unassembled WGS sequence"/>
</dbReference>
<dbReference type="AlphaFoldDB" id="A0AAD7DQ41"/>
<keyword evidence="4" id="KW-1185">Reference proteome</keyword>
<dbReference type="Gene3D" id="3.40.50.720">
    <property type="entry name" value="NAD(P)-binding Rossmann-like Domain"/>
    <property type="match status" value="1"/>
</dbReference>
<dbReference type="PANTHER" id="PTHR43157">
    <property type="entry name" value="PHOSPHATIDYLINOSITOL-GLYCAN BIOSYNTHESIS CLASS F PROTEIN-RELATED"/>
    <property type="match status" value="1"/>
</dbReference>
<reference evidence="3" key="1">
    <citation type="submission" date="2023-03" db="EMBL/GenBank/DDBJ databases">
        <title>Massive genome expansion in bonnet fungi (Mycena s.s.) driven by repeated elements and novel gene families across ecological guilds.</title>
        <authorList>
            <consortium name="Lawrence Berkeley National Laboratory"/>
            <person name="Harder C.B."/>
            <person name="Miyauchi S."/>
            <person name="Viragh M."/>
            <person name="Kuo A."/>
            <person name="Thoen E."/>
            <person name="Andreopoulos B."/>
            <person name="Lu D."/>
            <person name="Skrede I."/>
            <person name="Drula E."/>
            <person name="Henrissat B."/>
            <person name="Morin E."/>
            <person name="Kohler A."/>
            <person name="Barry K."/>
            <person name="LaButti K."/>
            <person name="Morin E."/>
            <person name="Salamov A."/>
            <person name="Lipzen A."/>
            <person name="Mereny Z."/>
            <person name="Hegedus B."/>
            <person name="Baldrian P."/>
            <person name="Stursova M."/>
            <person name="Weitz H."/>
            <person name="Taylor A."/>
            <person name="Grigoriev I.V."/>
            <person name="Nagy L.G."/>
            <person name="Martin F."/>
            <person name="Kauserud H."/>
        </authorList>
    </citation>
    <scope>NUCLEOTIDE SEQUENCE</scope>
    <source>
        <strain evidence="3">CBHHK067</strain>
    </source>
</reference>
<feature type="region of interest" description="Disordered" evidence="2">
    <location>
        <begin position="129"/>
        <end position="148"/>
    </location>
</feature>
<evidence type="ECO:0000313" key="3">
    <source>
        <dbReference type="EMBL" id="KAJ7694875.1"/>
    </source>
</evidence>
<dbReference type="GO" id="GO:0016491">
    <property type="term" value="F:oxidoreductase activity"/>
    <property type="evidence" value="ECO:0007669"/>
    <property type="project" value="UniProtKB-KW"/>
</dbReference>
<sequence>MEQRYFVSKLLGLFFARELARHINPDTGPIVVSVTPGLCSSDLDIESTTSPIMRNIGCVVMPFITRTPEMGSRAIIHAAVNTEIQVQHGKYLANCRIEKESDYALGAEGMSVQGRLWDETMQILQSVDSRSCGTEKDREMGGGNAPSDSFERTYNAVKIWNQSEILGKEHRAVTSPPCPEISSSNGQSGVVTMKQRTDIRLYRRWSAPEIWRTYSNAGAMMEQDRIVPLGRFQKY</sequence>
<keyword evidence="1" id="KW-0560">Oxidoreductase</keyword>
<proteinExistence type="predicted"/>
<dbReference type="EMBL" id="JARKIE010000040">
    <property type="protein sequence ID" value="KAJ7694875.1"/>
    <property type="molecule type" value="Genomic_DNA"/>
</dbReference>
<evidence type="ECO:0000256" key="2">
    <source>
        <dbReference type="SAM" id="MobiDB-lite"/>
    </source>
</evidence>
<protein>
    <submittedName>
        <fullName evidence="3">Uncharacterized protein</fullName>
    </submittedName>
</protein>